<keyword evidence="10 14" id="KW-0067">ATP-binding</keyword>
<dbReference type="GO" id="GO:0009893">
    <property type="term" value="P:positive regulation of metabolic process"/>
    <property type="evidence" value="ECO:0007669"/>
    <property type="project" value="UniProtKB-ARBA"/>
</dbReference>
<gene>
    <name evidence="18" type="ORF">PVAND_015834</name>
</gene>
<dbReference type="InterPro" id="IPR000719">
    <property type="entry name" value="Prot_kinase_dom"/>
</dbReference>
<dbReference type="GO" id="GO:0006955">
    <property type="term" value="P:immune response"/>
    <property type="evidence" value="ECO:0007669"/>
    <property type="project" value="TreeGrafter"/>
</dbReference>
<name>A0A9J6BDS8_POLVA</name>
<dbReference type="AlphaFoldDB" id="A0A9J6BDS8"/>
<dbReference type="PROSITE" id="PS50011">
    <property type="entry name" value="PROTEIN_KINASE_DOM"/>
    <property type="match status" value="1"/>
</dbReference>
<evidence type="ECO:0000256" key="11">
    <source>
        <dbReference type="ARBA" id="ARBA00022842"/>
    </source>
</evidence>
<dbReference type="Proteomes" id="UP001107558">
    <property type="component" value="Chromosome 4"/>
</dbReference>
<dbReference type="InterPro" id="IPR011009">
    <property type="entry name" value="Kinase-like_dom_sf"/>
</dbReference>
<keyword evidence="9" id="KW-0418">Kinase</keyword>
<dbReference type="InterPro" id="IPR017441">
    <property type="entry name" value="Protein_kinase_ATP_BS"/>
</dbReference>
<evidence type="ECO:0000256" key="7">
    <source>
        <dbReference type="ARBA" id="ARBA00022723"/>
    </source>
</evidence>
<dbReference type="GO" id="GO:0019899">
    <property type="term" value="F:enzyme binding"/>
    <property type="evidence" value="ECO:0007669"/>
    <property type="project" value="UniProtKB-ARBA"/>
</dbReference>
<organism evidence="18 19">
    <name type="scientific">Polypedilum vanderplanki</name>
    <name type="common">Sleeping chironomid midge</name>
    <dbReference type="NCBI Taxonomy" id="319348"/>
    <lineage>
        <taxon>Eukaryota</taxon>
        <taxon>Metazoa</taxon>
        <taxon>Ecdysozoa</taxon>
        <taxon>Arthropoda</taxon>
        <taxon>Hexapoda</taxon>
        <taxon>Insecta</taxon>
        <taxon>Pterygota</taxon>
        <taxon>Neoptera</taxon>
        <taxon>Endopterygota</taxon>
        <taxon>Diptera</taxon>
        <taxon>Nematocera</taxon>
        <taxon>Chironomoidea</taxon>
        <taxon>Chironomidae</taxon>
        <taxon>Chironominae</taxon>
        <taxon>Polypedilum</taxon>
        <taxon>Polypedilum</taxon>
    </lineage>
</organism>
<evidence type="ECO:0000256" key="13">
    <source>
        <dbReference type="ARBA" id="ARBA00048329"/>
    </source>
</evidence>
<evidence type="ECO:0000256" key="4">
    <source>
        <dbReference type="ARBA" id="ARBA00017660"/>
    </source>
</evidence>
<evidence type="ECO:0000313" key="19">
    <source>
        <dbReference type="Proteomes" id="UP001107558"/>
    </source>
</evidence>
<dbReference type="GO" id="GO:0007254">
    <property type="term" value="P:JNK cascade"/>
    <property type="evidence" value="ECO:0007669"/>
    <property type="project" value="TreeGrafter"/>
</dbReference>
<dbReference type="GO" id="GO:0006950">
    <property type="term" value="P:response to stress"/>
    <property type="evidence" value="ECO:0007669"/>
    <property type="project" value="UniProtKB-ARBA"/>
</dbReference>
<sequence length="575" mass="65446">MAERRRDYDGISEEIHCEEIDHNEIEIIQLIGKGSFGSVYKANWKTNVVAVKALAMPPEKGPLVEVRYLSRVQHQNIIGLYGTVIKGPLVSLVMEYAEGGSLYNLLHCSRIEYTASHAMSWCRQTADGVAYLHAMRPKPLIHRDLKPPNLLLVKNGLVLKICDFGTVTDKSTLMTNNKGSAAWMAPEVFEGSIYSERCDVFSWSIILWECLARELPFKEIELTYSIMWCVHKGQRPHKIEGLPKPINQLMTQCWDPLPQNRPSMEEVHERMKTLCEFFPECEPLNMDETYDDETSNIDTYDSIIWPTEQTEMPQIRVSANTYDSSYHNTSRTPTAQQYLLNVSSVDAARWSSGDSGNPKIVSSTFHNEPPMVRSVSTGSGMMTPLNIDVDPNAWDLKNYELQRLIGGNSKNQGIAITKNTASTTLHPDHSHHPAYTSSHSPQSSTRVSVESTSINGFQTNRSELDMAMLQILDPHLRPIPPANDPTSQRIYKEHLDLAQEYFKTQTDMAYLAENKKKILQKMTPEEQKNRLEICNKLREKESLLKLEATLRQQLEMVKNQQNNHDNVNEEGFCML</sequence>
<dbReference type="GO" id="GO:0043123">
    <property type="term" value="P:positive regulation of canonical NF-kappaB signal transduction"/>
    <property type="evidence" value="ECO:0007669"/>
    <property type="project" value="TreeGrafter"/>
</dbReference>
<comment type="cofactor">
    <cofactor evidence="1">
        <name>Mg(2+)</name>
        <dbReference type="ChEBI" id="CHEBI:18420"/>
    </cofactor>
</comment>
<comment type="caution">
    <text evidence="18">The sequence shown here is derived from an EMBL/GenBank/DDBJ whole genome shotgun (WGS) entry which is preliminary data.</text>
</comment>
<comment type="catalytic activity">
    <reaction evidence="13">
        <text>L-seryl-[protein] + ATP = O-phospho-L-seryl-[protein] + ADP + H(+)</text>
        <dbReference type="Rhea" id="RHEA:17989"/>
        <dbReference type="Rhea" id="RHEA-COMP:9863"/>
        <dbReference type="Rhea" id="RHEA-COMP:11604"/>
        <dbReference type="ChEBI" id="CHEBI:15378"/>
        <dbReference type="ChEBI" id="CHEBI:29999"/>
        <dbReference type="ChEBI" id="CHEBI:30616"/>
        <dbReference type="ChEBI" id="CHEBI:83421"/>
        <dbReference type="ChEBI" id="CHEBI:456216"/>
        <dbReference type="EC" id="2.7.11.25"/>
    </reaction>
</comment>
<evidence type="ECO:0000256" key="14">
    <source>
        <dbReference type="PROSITE-ProRule" id="PRU10141"/>
    </source>
</evidence>
<accession>A0A9J6BDS8</accession>
<dbReference type="OrthoDB" id="10261027at2759"/>
<dbReference type="GO" id="GO:0046872">
    <property type="term" value="F:metal ion binding"/>
    <property type="evidence" value="ECO:0007669"/>
    <property type="project" value="UniProtKB-KW"/>
</dbReference>
<feature type="coiled-coil region" evidence="15">
    <location>
        <begin position="540"/>
        <end position="570"/>
    </location>
</feature>
<evidence type="ECO:0000256" key="10">
    <source>
        <dbReference type="ARBA" id="ARBA00022840"/>
    </source>
</evidence>
<keyword evidence="15" id="KW-0175">Coiled coil</keyword>
<evidence type="ECO:0000313" key="18">
    <source>
        <dbReference type="EMBL" id="KAG5667866.1"/>
    </source>
</evidence>
<dbReference type="GO" id="GO:0004709">
    <property type="term" value="F:MAP kinase kinase kinase activity"/>
    <property type="evidence" value="ECO:0007669"/>
    <property type="project" value="UniProtKB-EC"/>
</dbReference>
<keyword evidence="7" id="KW-0479">Metal-binding</keyword>
<evidence type="ECO:0000256" key="12">
    <source>
        <dbReference type="ARBA" id="ARBA00047559"/>
    </source>
</evidence>
<evidence type="ECO:0000256" key="8">
    <source>
        <dbReference type="ARBA" id="ARBA00022741"/>
    </source>
</evidence>
<dbReference type="EMBL" id="JADBJN010000004">
    <property type="protein sequence ID" value="KAG5667866.1"/>
    <property type="molecule type" value="Genomic_DNA"/>
</dbReference>
<comment type="catalytic activity">
    <reaction evidence="12">
        <text>L-threonyl-[protein] + ATP = O-phospho-L-threonyl-[protein] + ADP + H(+)</text>
        <dbReference type="Rhea" id="RHEA:46608"/>
        <dbReference type="Rhea" id="RHEA-COMP:11060"/>
        <dbReference type="Rhea" id="RHEA-COMP:11605"/>
        <dbReference type="ChEBI" id="CHEBI:15378"/>
        <dbReference type="ChEBI" id="CHEBI:30013"/>
        <dbReference type="ChEBI" id="CHEBI:30616"/>
        <dbReference type="ChEBI" id="CHEBI:61977"/>
        <dbReference type="ChEBI" id="CHEBI:456216"/>
        <dbReference type="EC" id="2.7.11.25"/>
    </reaction>
</comment>
<feature type="region of interest" description="Disordered" evidence="16">
    <location>
        <begin position="423"/>
        <end position="448"/>
    </location>
</feature>
<protein>
    <recommendedName>
        <fullName evidence="4">Mitogen-activated protein kinase kinase kinase 7</fullName>
        <ecNumber evidence="3">2.7.11.25</ecNumber>
    </recommendedName>
</protein>
<evidence type="ECO:0000259" key="17">
    <source>
        <dbReference type="PROSITE" id="PS50011"/>
    </source>
</evidence>
<feature type="domain" description="Protein kinase" evidence="17">
    <location>
        <begin position="25"/>
        <end position="278"/>
    </location>
</feature>
<dbReference type="EC" id="2.7.11.25" evidence="3"/>
<dbReference type="PRINTS" id="PR00109">
    <property type="entry name" value="TYRKINASE"/>
</dbReference>
<dbReference type="GO" id="GO:0005524">
    <property type="term" value="F:ATP binding"/>
    <property type="evidence" value="ECO:0007669"/>
    <property type="project" value="UniProtKB-UniRule"/>
</dbReference>
<keyword evidence="19" id="KW-1185">Reference proteome</keyword>
<reference evidence="18" key="1">
    <citation type="submission" date="2021-03" db="EMBL/GenBank/DDBJ databases">
        <title>Chromosome level genome of the anhydrobiotic midge Polypedilum vanderplanki.</title>
        <authorList>
            <person name="Yoshida Y."/>
            <person name="Kikawada T."/>
            <person name="Gusev O."/>
        </authorList>
    </citation>
    <scope>NUCLEOTIDE SEQUENCE</scope>
    <source>
        <strain evidence="18">NIAS01</strain>
        <tissue evidence="18">Whole body or cell culture</tissue>
    </source>
</reference>
<feature type="binding site" evidence="14">
    <location>
        <position position="52"/>
    </location>
    <ligand>
        <name>ATP</name>
        <dbReference type="ChEBI" id="CHEBI:30616"/>
    </ligand>
</feature>
<keyword evidence="8 14" id="KW-0547">Nucleotide-binding</keyword>
<dbReference type="FunFam" id="1.10.510.10:FF:000143">
    <property type="entry name" value="Mitogen-activated protein kinase kinase kinase 7"/>
    <property type="match status" value="1"/>
</dbReference>
<evidence type="ECO:0000256" key="16">
    <source>
        <dbReference type="SAM" id="MobiDB-lite"/>
    </source>
</evidence>
<proteinExistence type="inferred from homology"/>
<keyword evidence="6" id="KW-0808">Transferase</keyword>
<dbReference type="InterPro" id="IPR008271">
    <property type="entry name" value="Ser/Thr_kinase_AS"/>
</dbReference>
<evidence type="ECO:0000256" key="9">
    <source>
        <dbReference type="ARBA" id="ARBA00022777"/>
    </source>
</evidence>
<dbReference type="Pfam" id="PF07714">
    <property type="entry name" value="PK_Tyr_Ser-Thr"/>
    <property type="match status" value="1"/>
</dbReference>
<dbReference type="PANTHER" id="PTHR46716:SF1">
    <property type="entry name" value="MITOGEN-ACTIVATED PROTEIN KINASE KINASE KINASE 7"/>
    <property type="match status" value="1"/>
</dbReference>
<evidence type="ECO:0000256" key="1">
    <source>
        <dbReference type="ARBA" id="ARBA00001946"/>
    </source>
</evidence>
<comment type="similarity">
    <text evidence="2">Belongs to the protein kinase superfamily. STE Ser/Thr protein kinase family. MAP kinase kinase kinase subfamily.</text>
</comment>
<evidence type="ECO:0000256" key="5">
    <source>
        <dbReference type="ARBA" id="ARBA00022527"/>
    </source>
</evidence>
<feature type="compositionally biased region" description="Polar residues" evidence="16">
    <location>
        <begin position="435"/>
        <end position="448"/>
    </location>
</feature>
<keyword evidence="5" id="KW-0723">Serine/threonine-protein kinase</keyword>
<evidence type="ECO:0000256" key="2">
    <source>
        <dbReference type="ARBA" id="ARBA00006529"/>
    </source>
</evidence>
<dbReference type="PROSITE" id="PS00107">
    <property type="entry name" value="PROTEIN_KINASE_ATP"/>
    <property type="match status" value="1"/>
</dbReference>
<keyword evidence="11" id="KW-0460">Magnesium</keyword>
<dbReference type="PANTHER" id="PTHR46716">
    <property type="entry name" value="MITOGEN-ACTIVATED PROTEIN KINASE KINASE KINASE 7"/>
    <property type="match status" value="1"/>
</dbReference>
<dbReference type="SMART" id="SM00220">
    <property type="entry name" value="S_TKc"/>
    <property type="match status" value="1"/>
</dbReference>
<dbReference type="Gene3D" id="1.10.510.10">
    <property type="entry name" value="Transferase(Phosphotransferase) domain 1"/>
    <property type="match status" value="1"/>
</dbReference>
<dbReference type="SUPFAM" id="SSF56112">
    <property type="entry name" value="Protein kinase-like (PK-like)"/>
    <property type="match status" value="1"/>
</dbReference>
<dbReference type="PROSITE" id="PS00108">
    <property type="entry name" value="PROTEIN_KINASE_ST"/>
    <property type="match status" value="1"/>
</dbReference>
<dbReference type="InterPro" id="IPR001245">
    <property type="entry name" value="Ser-Thr/Tyr_kinase_cat_dom"/>
</dbReference>
<evidence type="ECO:0000256" key="6">
    <source>
        <dbReference type="ARBA" id="ARBA00022679"/>
    </source>
</evidence>
<dbReference type="Gene3D" id="3.30.200.20">
    <property type="entry name" value="Phosphorylase Kinase, domain 1"/>
    <property type="match status" value="1"/>
</dbReference>
<dbReference type="GO" id="GO:0043410">
    <property type="term" value="P:positive regulation of MAPK cascade"/>
    <property type="evidence" value="ECO:0007669"/>
    <property type="project" value="UniProtKB-ARBA"/>
</dbReference>
<evidence type="ECO:0000256" key="3">
    <source>
        <dbReference type="ARBA" id="ARBA00012406"/>
    </source>
</evidence>
<evidence type="ECO:0000256" key="15">
    <source>
        <dbReference type="SAM" id="Coils"/>
    </source>
</evidence>